<evidence type="ECO:0000259" key="5">
    <source>
        <dbReference type="Pfam" id="PF04357"/>
    </source>
</evidence>
<keyword evidence="4" id="KW-0472">Membrane</keyword>
<reference evidence="6 7" key="1">
    <citation type="submission" date="2015-09" db="EMBL/GenBank/DDBJ databases">
        <title>Draft genome sequence of Aliiroseovarius crassostreae CV919-312TSm, the causative agent of Roseovarius Oyster Disease (formerly Juvenile Oyster Disease).</title>
        <authorList>
            <person name="Kessner L."/>
            <person name="Spinard E."/>
            <person name="Nelson D."/>
        </authorList>
    </citation>
    <scope>NUCLEOTIDE SEQUENCE [LARGE SCALE GENOMIC DNA]</scope>
    <source>
        <strain evidence="6 7">CV919-312</strain>
    </source>
</reference>
<sequence length="1253" mass="131600">MRRILLIWLVTVLLPGLAWAQEARLQSELDDRGYLQAFLEDNLSDVGRDIRIIGFEGALSAKAKVAQITVADEKGIWLTLNEVGLGWNRTAVLGGVLDISELSAEEILLTRRPITSDEAPSPEATGFSLPDLPISIDVEKISASRIVIGAEVFGQAATMSLQGEAHLYGGSGSARLVLEREDGVSGQFSLEGAFTNATRELTLDLDLSEAPDGIAANLINLPGLPSVDMRVSGSGPLTDFVADIQLSTDGAERLAGQVKLGEDQEGLSQFKVELAGDIAPVFLPDYRAFFGDEISLTSLGHRQASGALVLEQLALSTRAFSMQGHAALSPDGWPDQVELSGQLAGNADGRVLLPLPGEKTYVNAGDFSLQYDRSEGQDWRFRVALDRVEQADVSLESAAIVGRGQLGPATAGKTGYASGDLSVTLAGLTFVDPALTKAIGSKVTGKLQVDWHEGAPVVLSGLDLTNGIARLQGELIVRDFASGLVVKTRPALLLSVSDLAPFDQWVGQDLRGAADLVLTGQANLLGGAFDMRLVGTGEALALGQPRVDPLLAGQTRLEVIAVRDAEGLRLQKADIVSDHASFHASADLKTGASKLDFYAEVKQVAVVDPGLTGAATLSGTAQQTQDRWALNADGEGPGGATLMFSGIVATKDGAPERIEGQVTGRIARLADLQGVIGQPVSGDIELSAQGNMAVESGAFDVSLDGTGRNLSIGNAMLDPLTLGNSQLSFAAHREAGQPILLDDLRLTTREVTLMATGESGDRGHLLRFDGRLRDLGLLAEGVSGPAVAQGTAHLNGSEWEIEIDGQGPNQADIKARGRVASDASRADLDIDGSVHMALLNPLIRPRVMTGTAQLDLSLTGPLALSSLTGQVDVENGRLILPLYNVSLNLNRAQARLANGQAQVDVLAAVQSGGTLTAQGRLGLSAPYQADMQIRADQVHLSDGVLYDTTVNGKADLAGPLRGGAQLSAKLTLGTTEIRIPEAGPSAVPIMADLEHVNRPAAVTRTLKNAGMISEPGEDQTGLVYPLDITIDAPSRIFVRGRGLDAELGGRLRITGTSADVVPQGRFELVRGRLDILGKRLTLTTGQVGMQGSFDPMLYFVATSQADVADVFITVEGLASAPEVRFSAVPDRPQDEVLALLLFGRDITQISPLQALQMAAAVRTLAGQGGDGVVAKLRGSFALDDLDVATDESGVTNLRVGKYISDNIYSDVVVGSDGTSEVNLNLNISPSVKARGGVRSTGESTLGIFFESDY</sequence>
<dbReference type="Pfam" id="PF04357">
    <property type="entry name" value="TamB"/>
    <property type="match status" value="1"/>
</dbReference>
<keyword evidence="2" id="KW-0812">Transmembrane</keyword>
<dbReference type="PANTHER" id="PTHR36985">
    <property type="entry name" value="TRANSLOCATION AND ASSEMBLY MODULE SUBUNIT TAMB"/>
    <property type="match status" value="1"/>
</dbReference>
<comment type="subcellular location">
    <subcellularLocation>
        <location evidence="1">Membrane</location>
        <topology evidence="1">Single-pass membrane protein</topology>
    </subcellularLocation>
</comment>
<evidence type="ECO:0000313" key="6">
    <source>
        <dbReference type="EMBL" id="KPN62792.1"/>
    </source>
</evidence>
<dbReference type="Proteomes" id="UP000050471">
    <property type="component" value="Unassembled WGS sequence"/>
</dbReference>
<dbReference type="STRING" id="154981.AKJ29_01205"/>
<evidence type="ECO:0000256" key="4">
    <source>
        <dbReference type="ARBA" id="ARBA00023136"/>
    </source>
</evidence>
<comment type="caution">
    <text evidence="6">The sequence shown here is derived from an EMBL/GenBank/DDBJ whole genome shotgun (WGS) entry which is preliminary data.</text>
</comment>
<dbReference type="GO" id="GO:0009306">
    <property type="term" value="P:protein secretion"/>
    <property type="evidence" value="ECO:0007669"/>
    <property type="project" value="InterPro"/>
</dbReference>
<accession>A0A0P7KLC3</accession>
<dbReference type="GO" id="GO:0097347">
    <property type="term" value="C:TAM protein secretion complex"/>
    <property type="evidence" value="ECO:0007669"/>
    <property type="project" value="TreeGrafter"/>
</dbReference>
<dbReference type="AlphaFoldDB" id="A0A0P7KLC3"/>
<name>A0A0P7KLC3_9RHOB</name>
<proteinExistence type="predicted"/>
<feature type="domain" description="Translocation and assembly module TamB C-terminal" evidence="5">
    <location>
        <begin position="909"/>
        <end position="1253"/>
    </location>
</feature>
<dbReference type="RefSeq" id="WP_055191197.1">
    <property type="nucleotide sequence ID" value="NZ_FPBS01000024.1"/>
</dbReference>
<evidence type="ECO:0000313" key="7">
    <source>
        <dbReference type="Proteomes" id="UP000050471"/>
    </source>
</evidence>
<organism evidence="6 7">
    <name type="scientific">Aliiroseovarius crassostreae</name>
    <dbReference type="NCBI Taxonomy" id="154981"/>
    <lineage>
        <taxon>Bacteria</taxon>
        <taxon>Pseudomonadati</taxon>
        <taxon>Pseudomonadota</taxon>
        <taxon>Alphaproteobacteria</taxon>
        <taxon>Rhodobacterales</taxon>
        <taxon>Paracoccaceae</taxon>
        <taxon>Aliiroseovarius</taxon>
    </lineage>
</organism>
<evidence type="ECO:0000256" key="3">
    <source>
        <dbReference type="ARBA" id="ARBA00022989"/>
    </source>
</evidence>
<protein>
    <recommendedName>
        <fullName evidence="5">Translocation and assembly module TamB C-terminal domain-containing protein</fullName>
    </recommendedName>
</protein>
<evidence type="ECO:0000256" key="2">
    <source>
        <dbReference type="ARBA" id="ARBA00022692"/>
    </source>
</evidence>
<dbReference type="GO" id="GO:0005886">
    <property type="term" value="C:plasma membrane"/>
    <property type="evidence" value="ECO:0007669"/>
    <property type="project" value="InterPro"/>
</dbReference>
<dbReference type="InterPro" id="IPR007452">
    <property type="entry name" value="TamB_C"/>
</dbReference>
<dbReference type="EMBL" id="LKBA01000010">
    <property type="protein sequence ID" value="KPN62792.1"/>
    <property type="molecule type" value="Genomic_DNA"/>
</dbReference>
<evidence type="ECO:0000256" key="1">
    <source>
        <dbReference type="ARBA" id="ARBA00004167"/>
    </source>
</evidence>
<keyword evidence="7" id="KW-1185">Reference proteome</keyword>
<keyword evidence="3" id="KW-1133">Transmembrane helix</keyword>
<dbReference type="PANTHER" id="PTHR36985:SF1">
    <property type="entry name" value="TRANSLOCATION AND ASSEMBLY MODULE SUBUNIT TAMB"/>
    <property type="match status" value="1"/>
</dbReference>
<gene>
    <name evidence="6" type="ORF">AKJ29_01205</name>
</gene>